<name>A0A1Q3E2V2_LENED</name>
<proteinExistence type="predicted"/>
<dbReference type="Proteomes" id="UP000188533">
    <property type="component" value="Unassembled WGS sequence"/>
</dbReference>
<dbReference type="STRING" id="5353.A0A1Q3E2V2"/>
<reference evidence="1 2" key="1">
    <citation type="submission" date="2016-08" db="EMBL/GenBank/DDBJ databases">
        <authorList>
            <consortium name="Lentinula edodes genome sequencing consortium"/>
            <person name="Sakamoto Y."/>
            <person name="Nakade K."/>
            <person name="Sato S."/>
            <person name="Yoshida Y."/>
            <person name="Miyazaki K."/>
            <person name="Natsume S."/>
            <person name="Konno N."/>
        </authorList>
    </citation>
    <scope>NUCLEOTIDE SEQUENCE [LARGE SCALE GENOMIC DNA]</scope>
    <source>
        <strain evidence="1 2">NBRC 111202</strain>
    </source>
</reference>
<evidence type="ECO:0000313" key="1">
    <source>
        <dbReference type="EMBL" id="GAW01563.1"/>
    </source>
</evidence>
<keyword evidence="2" id="KW-1185">Reference proteome</keyword>
<dbReference type="AlphaFoldDB" id="A0A1Q3E2V2"/>
<reference evidence="1 2" key="2">
    <citation type="submission" date="2017-02" db="EMBL/GenBank/DDBJ databases">
        <title>A genome survey and senescence transcriptome analysis in Lentinula edodes.</title>
        <authorList>
            <person name="Sakamoto Y."/>
            <person name="Nakade K."/>
            <person name="Sato S."/>
            <person name="Yoshida Y."/>
            <person name="Miyazaki K."/>
            <person name="Natsume S."/>
            <person name="Konno N."/>
        </authorList>
    </citation>
    <scope>NUCLEOTIDE SEQUENCE [LARGE SCALE GENOMIC DNA]</scope>
    <source>
        <strain evidence="1 2">NBRC 111202</strain>
    </source>
</reference>
<evidence type="ECO:0000313" key="2">
    <source>
        <dbReference type="Proteomes" id="UP000188533"/>
    </source>
</evidence>
<protein>
    <submittedName>
        <fullName evidence="1">Protein priB</fullName>
    </submittedName>
</protein>
<gene>
    <name evidence="1" type="ORF">LENED_003165</name>
</gene>
<accession>A0A1Q3E2V2</accession>
<sequence length="73" mass="7778">MEELGFAPGDRNIVIPAAIPLWLQEQSLNDLGLPVNGSDGIFLQMAGNGWAGDFAPMPEACFVLPGAFEIPSY</sequence>
<organism evidence="1 2">
    <name type="scientific">Lentinula edodes</name>
    <name type="common">Shiitake mushroom</name>
    <name type="synonym">Lentinus edodes</name>
    <dbReference type="NCBI Taxonomy" id="5353"/>
    <lineage>
        <taxon>Eukaryota</taxon>
        <taxon>Fungi</taxon>
        <taxon>Dikarya</taxon>
        <taxon>Basidiomycota</taxon>
        <taxon>Agaricomycotina</taxon>
        <taxon>Agaricomycetes</taxon>
        <taxon>Agaricomycetidae</taxon>
        <taxon>Agaricales</taxon>
        <taxon>Marasmiineae</taxon>
        <taxon>Omphalotaceae</taxon>
        <taxon>Lentinula</taxon>
    </lineage>
</organism>
<comment type="caution">
    <text evidence="1">The sequence shown here is derived from an EMBL/GenBank/DDBJ whole genome shotgun (WGS) entry which is preliminary data.</text>
</comment>
<dbReference type="EMBL" id="BDGU01000066">
    <property type="protein sequence ID" value="GAW01563.1"/>
    <property type="molecule type" value="Genomic_DNA"/>
</dbReference>